<name>A0A2G5SFA9_9PELO</name>
<organism evidence="1 2">
    <name type="scientific">Caenorhabditis nigoni</name>
    <dbReference type="NCBI Taxonomy" id="1611254"/>
    <lineage>
        <taxon>Eukaryota</taxon>
        <taxon>Metazoa</taxon>
        <taxon>Ecdysozoa</taxon>
        <taxon>Nematoda</taxon>
        <taxon>Chromadorea</taxon>
        <taxon>Rhabditida</taxon>
        <taxon>Rhabditina</taxon>
        <taxon>Rhabditomorpha</taxon>
        <taxon>Rhabditoidea</taxon>
        <taxon>Rhabditidae</taxon>
        <taxon>Peloderinae</taxon>
        <taxon>Caenorhabditis</taxon>
    </lineage>
</organism>
<dbReference type="Proteomes" id="UP000230233">
    <property type="component" value="Unassembled WGS sequence"/>
</dbReference>
<evidence type="ECO:0000313" key="2">
    <source>
        <dbReference type="Proteomes" id="UP000230233"/>
    </source>
</evidence>
<dbReference type="Gene3D" id="2.170.260.10">
    <property type="entry name" value="paz domain"/>
    <property type="match status" value="1"/>
</dbReference>
<sequence length="78" mass="9414">MRYVSERDDNFFSSHSCEFYWPEHNATVSVYEYFFIKYGFELNRPHDRLVYFDGATDNYDMTDASNLFPMELTRVSID</sequence>
<evidence type="ECO:0000313" key="1">
    <source>
        <dbReference type="EMBL" id="PIC13707.1"/>
    </source>
</evidence>
<reference evidence="2" key="1">
    <citation type="submission" date="2017-10" db="EMBL/GenBank/DDBJ databases">
        <title>Rapid genome shrinkage in a self-fertile nematode reveals novel sperm competition proteins.</title>
        <authorList>
            <person name="Yin D."/>
            <person name="Schwarz E.M."/>
            <person name="Thomas C.G."/>
            <person name="Felde R.L."/>
            <person name="Korf I.F."/>
            <person name="Cutter A.D."/>
            <person name="Schartner C.M."/>
            <person name="Ralston E.J."/>
            <person name="Meyer B.J."/>
            <person name="Haag E.S."/>
        </authorList>
    </citation>
    <scope>NUCLEOTIDE SEQUENCE [LARGE SCALE GENOMIC DNA]</scope>
    <source>
        <strain evidence="2">JU1422</strain>
    </source>
</reference>
<dbReference type="AlphaFoldDB" id="A0A2G5SFA9"/>
<proteinExistence type="predicted"/>
<dbReference type="InterPro" id="IPR036085">
    <property type="entry name" value="PAZ_dom_sf"/>
</dbReference>
<gene>
    <name evidence="1" type="ORF">B9Z55_027570</name>
</gene>
<dbReference type="SUPFAM" id="SSF101690">
    <property type="entry name" value="PAZ domain"/>
    <property type="match status" value="1"/>
</dbReference>
<dbReference type="EMBL" id="PDUG01000011">
    <property type="protein sequence ID" value="PIC13707.1"/>
    <property type="molecule type" value="Genomic_DNA"/>
</dbReference>
<comment type="caution">
    <text evidence="1">The sequence shown here is derived from an EMBL/GenBank/DDBJ whole genome shotgun (WGS) entry which is preliminary data.</text>
</comment>
<keyword evidence="2" id="KW-1185">Reference proteome</keyword>
<accession>A0A2G5SFA9</accession>
<protein>
    <submittedName>
        <fullName evidence="1">Uncharacterized protein</fullName>
    </submittedName>
</protein>